<protein>
    <submittedName>
        <fullName evidence="1">Uncharacterized protein</fullName>
    </submittedName>
</protein>
<evidence type="ECO:0000313" key="2">
    <source>
        <dbReference type="Proteomes" id="UP000014210"/>
    </source>
</evidence>
<accession>A0ABP2V059</accession>
<keyword evidence="2" id="KW-1185">Reference proteome</keyword>
<comment type="caution">
    <text evidence="1">The sequence shown here is derived from an EMBL/GenBank/DDBJ whole genome shotgun (WGS) entry which is preliminary data.</text>
</comment>
<proteinExistence type="predicted"/>
<organism evidence="1 2">
    <name type="scientific">Enterococcus durans ATCC 6056</name>
    <dbReference type="NCBI Taxonomy" id="1140001"/>
    <lineage>
        <taxon>Bacteria</taxon>
        <taxon>Bacillati</taxon>
        <taxon>Bacillota</taxon>
        <taxon>Bacilli</taxon>
        <taxon>Lactobacillales</taxon>
        <taxon>Enterococcaceae</taxon>
        <taxon>Enterococcus</taxon>
    </lineage>
</organism>
<reference evidence="1 2" key="1">
    <citation type="submission" date="2013-03" db="EMBL/GenBank/DDBJ databases">
        <title>The Genome Sequence of Enterococcus durans ATCC_6056 (Illumina only assembly).</title>
        <authorList>
            <consortium name="The Broad Institute Genomics Platform"/>
            <consortium name="The Broad Institute Genome Sequencing Center for Infectious Disease"/>
            <person name="Earl A."/>
            <person name="Russ C."/>
            <person name="Gilmore M."/>
            <person name="Surin D."/>
            <person name="Walker B."/>
            <person name="Young S."/>
            <person name="Zeng Q."/>
            <person name="Gargeya S."/>
            <person name="Fitzgerald M."/>
            <person name="Haas B."/>
            <person name="Abouelleil A."/>
            <person name="Allen A.W."/>
            <person name="Alvarado L."/>
            <person name="Arachchi H.M."/>
            <person name="Berlin A.M."/>
            <person name="Chapman S.B."/>
            <person name="Gainer-Dewar J."/>
            <person name="Goldberg J."/>
            <person name="Griggs A."/>
            <person name="Gujja S."/>
            <person name="Hansen M."/>
            <person name="Howarth C."/>
            <person name="Imamovic A."/>
            <person name="Ireland A."/>
            <person name="Larimer J."/>
            <person name="McCowan C."/>
            <person name="Murphy C."/>
            <person name="Pearson M."/>
            <person name="Poon T.W."/>
            <person name="Priest M."/>
            <person name="Roberts A."/>
            <person name="Saif S."/>
            <person name="Shea T."/>
            <person name="Sisk P."/>
            <person name="Sykes S."/>
            <person name="Wortman J."/>
            <person name="Nusbaum C."/>
            <person name="Birren B."/>
        </authorList>
    </citation>
    <scope>NUCLEOTIDE SEQUENCE [LARGE SCALE GENOMIC DNA]</scope>
    <source>
        <strain evidence="1 2">ATCC 6056</strain>
    </source>
</reference>
<dbReference type="EMBL" id="AHYU01000026">
    <property type="protein sequence ID" value="EOT34221.1"/>
    <property type="molecule type" value="Genomic_DNA"/>
</dbReference>
<gene>
    <name evidence="1" type="ORF">OMS_01208</name>
</gene>
<dbReference type="Proteomes" id="UP000014210">
    <property type="component" value="Unassembled WGS sequence"/>
</dbReference>
<sequence length="47" mass="5933">MQNNKKNSDISSFFMAHEEKKKHLTFNYTQKKAWKKYFPRFKYTKKR</sequence>
<evidence type="ECO:0000313" key="1">
    <source>
        <dbReference type="EMBL" id="EOT34221.1"/>
    </source>
</evidence>
<name>A0ABP2V059_9ENTE</name>